<proteinExistence type="predicted"/>
<name>A0A9P0AGH3_BEMTA</name>
<evidence type="ECO:0000313" key="1">
    <source>
        <dbReference type="EMBL" id="CAH0391312.1"/>
    </source>
</evidence>
<gene>
    <name evidence="1" type="ORF">BEMITA_LOCUS9945</name>
</gene>
<dbReference type="EMBL" id="OU963867">
    <property type="protein sequence ID" value="CAH0391312.1"/>
    <property type="molecule type" value="Genomic_DNA"/>
</dbReference>
<sequence>MSSTARPTVIFHTKDLGPAIQAETINSHLLEPSTSKENSCVVKIEIKTEETEIKQEVKSENDIEIKQEVKSENDIEIKQEVKSENDIEIKQEVKSEEVEGVNFELVPKVESTCSYSSSNEDEWGDGHVLEISVVERFKLRECTVTLERWHPKLRRSRRVLGLSPWVWWI</sequence>
<evidence type="ECO:0000313" key="2">
    <source>
        <dbReference type="Proteomes" id="UP001152759"/>
    </source>
</evidence>
<protein>
    <submittedName>
        <fullName evidence="1">Uncharacterized protein</fullName>
    </submittedName>
</protein>
<dbReference type="AlphaFoldDB" id="A0A9P0AGH3"/>
<reference evidence="1" key="1">
    <citation type="submission" date="2021-12" db="EMBL/GenBank/DDBJ databases">
        <authorList>
            <person name="King R."/>
        </authorList>
    </citation>
    <scope>NUCLEOTIDE SEQUENCE</scope>
</reference>
<dbReference type="Proteomes" id="UP001152759">
    <property type="component" value="Chromosome 6"/>
</dbReference>
<accession>A0A9P0AGH3</accession>
<organism evidence="1 2">
    <name type="scientific">Bemisia tabaci</name>
    <name type="common">Sweetpotato whitefly</name>
    <name type="synonym">Aleurodes tabaci</name>
    <dbReference type="NCBI Taxonomy" id="7038"/>
    <lineage>
        <taxon>Eukaryota</taxon>
        <taxon>Metazoa</taxon>
        <taxon>Ecdysozoa</taxon>
        <taxon>Arthropoda</taxon>
        <taxon>Hexapoda</taxon>
        <taxon>Insecta</taxon>
        <taxon>Pterygota</taxon>
        <taxon>Neoptera</taxon>
        <taxon>Paraneoptera</taxon>
        <taxon>Hemiptera</taxon>
        <taxon>Sternorrhyncha</taxon>
        <taxon>Aleyrodoidea</taxon>
        <taxon>Aleyrodidae</taxon>
        <taxon>Aleyrodinae</taxon>
        <taxon>Bemisia</taxon>
    </lineage>
</organism>
<keyword evidence="2" id="KW-1185">Reference proteome</keyword>